<proteinExistence type="predicted"/>
<keyword evidence="2" id="KW-0732">Signal</keyword>
<dbReference type="EMBL" id="DWWL01000070">
    <property type="protein sequence ID" value="HJC48529.1"/>
    <property type="molecule type" value="Genomic_DNA"/>
</dbReference>
<name>A0A9D2PE35_9FIRM</name>
<organism evidence="3 4">
    <name type="scientific">Candidatus Lachnoclostridium pullistercoris</name>
    <dbReference type="NCBI Taxonomy" id="2838632"/>
    <lineage>
        <taxon>Bacteria</taxon>
        <taxon>Bacillati</taxon>
        <taxon>Bacillota</taxon>
        <taxon>Clostridia</taxon>
        <taxon>Lachnospirales</taxon>
        <taxon>Lachnospiraceae</taxon>
    </lineage>
</organism>
<feature type="signal peptide" evidence="2">
    <location>
        <begin position="1"/>
        <end position="27"/>
    </location>
</feature>
<reference evidence="3" key="2">
    <citation type="submission" date="2021-04" db="EMBL/GenBank/DDBJ databases">
        <authorList>
            <person name="Gilroy R."/>
        </authorList>
    </citation>
    <scope>NUCLEOTIDE SEQUENCE</scope>
    <source>
        <strain evidence="3">CHK183-5548</strain>
    </source>
</reference>
<reference evidence="3" key="1">
    <citation type="journal article" date="2021" name="PeerJ">
        <title>Extensive microbial diversity within the chicken gut microbiome revealed by metagenomics and culture.</title>
        <authorList>
            <person name="Gilroy R."/>
            <person name="Ravi A."/>
            <person name="Getino M."/>
            <person name="Pursley I."/>
            <person name="Horton D.L."/>
            <person name="Alikhan N.F."/>
            <person name="Baker D."/>
            <person name="Gharbi K."/>
            <person name="Hall N."/>
            <person name="Watson M."/>
            <person name="Adriaenssens E.M."/>
            <person name="Foster-Nyarko E."/>
            <person name="Jarju S."/>
            <person name="Secka A."/>
            <person name="Antonio M."/>
            <person name="Oren A."/>
            <person name="Chaudhuri R.R."/>
            <person name="La Ragione R."/>
            <person name="Hildebrand F."/>
            <person name="Pallen M.J."/>
        </authorList>
    </citation>
    <scope>NUCLEOTIDE SEQUENCE</scope>
    <source>
        <strain evidence="3">CHK183-5548</strain>
    </source>
</reference>
<feature type="chain" id="PRO_5038800559" description="Cell wall-binding protein" evidence="2">
    <location>
        <begin position="28"/>
        <end position="552"/>
    </location>
</feature>
<gene>
    <name evidence="3" type="ORF">IAA04_10800</name>
</gene>
<keyword evidence="1" id="KW-0677">Repeat</keyword>
<dbReference type="InterPro" id="IPR018337">
    <property type="entry name" value="Cell_wall/Cho-bd_repeat"/>
</dbReference>
<dbReference type="Proteomes" id="UP000823883">
    <property type="component" value="Unassembled WGS sequence"/>
</dbReference>
<dbReference type="SUPFAM" id="SSF69360">
    <property type="entry name" value="Cell wall binding repeat"/>
    <property type="match status" value="1"/>
</dbReference>
<evidence type="ECO:0000313" key="3">
    <source>
        <dbReference type="EMBL" id="HJC48529.1"/>
    </source>
</evidence>
<dbReference type="Gene3D" id="2.10.270.10">
    <property type="entry name" value="Cholin Binding"/>
    <property type="match status" value="4"/>
</dbReference>
<dbReference type="Pfam" id="PF19127">
    <property type="entry name" value="Choline_bind_3"/>
    <property type="match status" value="1"/>
</dbReference>
<evidence type="ECO:0000256" key="1">
    <source>
        <dbReference type="ARBA" id="ARBA00022737"/>
    </source>
</evidence>
<accession>A0A9D2PE35</accession>
<evidence type="ECO:0000313" key="4">
    <source>
        <dbReference type="Proteomes" id="UP000823883"/>
    </source>
</evidence>
<evidence type="ECO:0000256" key="2">
    <source>
        <dbReference type="SAM" id="SignalP"/>
    </source>
</evidence>
<dbReference type="AlphaFoldDB" id="A0A9D2PE35"/>
<protein>
    <recommendedName>
        <fullName evidence="5">Cell wall-binding protein</fullName>
    </recommendedName>
</protein>
<comment type="caution">
    <text evidence="3">The sequence shown here is derived from an EMBL/GenBank/DDBJ whole genome shotgun (WGS) entry which is preliminary data.</text>
</comment>
<sequence>MRKQTKLVAVLSASALLALGASMTSYAAGWTEENGTWVYYDNDGYQVTDEWRRSGNYWFWLNDDGEMATNQLVEDDDDYYYVDSNGAMVTNRWIQLENEDMDDDDDSEYVWYYFQNNGKAYKAGTNSTSFKTINGKKYAFDDEGQMLWGWVNEDSSRETGDDAWMNATYYCGTPDDGAMVTGWAKIHVVDENAEERNGSDYDDEDQDYWFYFKSNGKKVVAENGDAYETKTINGNKYAFDEQGVMQFEWNDGFVSTDSDISSDSTATAADWQYYNNREAGNRAKGWFKVVPSEGLNADDYDDGSSHWYYSKNDGTLYAHVIKSINGKKYAFNNEGEMLDGLWALKVGDDNTISDYFELDSEDDLKTVCQAGYDGTSEDEYADWDVYYFGDGDDGAMKLSNQNVEVDGDVYSFFFMKDGANKGKGFGSNATKESYRWSELSENAPVEDSYVYDDKAVYVHGLKVEADSDLRYEAVNIKTGEKVARRDVEKELAKDARLILVNTSGSIMKNKSAVKDGDEYYYKTNKYGYILGVDADKDVVRDIPDEGETVENN</sequence>
<evidence type="ECO:0008006" key="5">
    <source>
        <dbReference type="Google" id="ProtNLM"/>
    </source>
</evidence>